<evidence type="ECO:0000313" key="3">
    <source>
        <dbReference type="Proteomes" id="UP000014074"/>
    </source>
</evidence>
<gene>
    <name evidence="2" type="ORF">UCRPA7_5509</name>
</gene>
<dbReference type="Proteomes" id="UP000014074">
    <property type="component" value="Unassembled WGS sequence"/>
</dbReference>
<organism evidence="2 3">
    <name type="scientific">Phaeoacremonium minimum (strain UCR-PA7)</name>
    <name type="common">Esca disease fungus</name>
    <name type="synonym">Togninia minima</name>
    <dbReference type="NCBI Taxonomy" id="1286976"/>
    <lineage>
        <taxon>Eukaryota</taxon>
        <taxon>Fungi</taxon>
        <taxon>Dikarya</taxon>
        <taxon>Ascomycota</taxon>
        <taxon>Pezizomycotina</taxon>
        <taxon>Sordariomycetes</taxon>
        <taxon>Sordariomycetidae</taxon>
        <taxon>Togniniales</taxon>
        <taxon>Togniniaceae</taxon>
        <taxon>Phaeoacremonium</taxon>
    </lineage>
</organism>
<feature type="region of interest" description="Disordered" evidence="1">
    <location>
        <begin position="1"/>
        <end position="23"/>
    </location>
</feature>
<feature type="region of interest" description="Disordered" evidence="1">
    <location>
        <begin position="36"/>
        <end position="100"/>
    </location>
</feature>
<dbReference type="RefSeq" id="XP_007916247.1">
    <property type="nucleotide sequence ID" value="XM_007918056.1"/>
</dbReference>
<dbReference type="AlphaFoldDB" id="R8BI56"/>
<dbReference type="GeneID" id="19326072"/>
<evidence type="ECO:0000313" key="2">
    <source>
        <dbReference type="EMBL" id="EON99008.1"/>
    </source>
</evidence>
<dbReference type="KEGG" id="tmn:UCRPA7_5509"/>
<name>R8BI56_PHAM7</name>
<dbReference type="EMBL" id="KB933181">
    <property type="protein sequence ID" value="EON99008.1"/>
    <property type="molecule type" value="Genomic_DNA"/>
</dbReference>
<accession>R8BI56</accession>
<feature type="compositionally biased region" description="Polar residues" evidence="1">
    <location>
        <begin position="67"/>
        <end position="82"/>
    </location>
</feature>
<dbReference type="HOGENOM" id="CLU_980667_0_0_1"/>
<proteinExistence type="predicted"/>
<reference evidence="3" key="1">
    <citation type="journal article" date="2013" name="Genome Announc.">
        <title>Draft genome sequence of the ascomycete Phaeoacremonium aleophilum strain UCR-PA7, a causal agent of the esca disease complex in grapevines.</title>
        <authorList>
            <person name="Blanco-Ulate B."/>
            <person name="Rolshausen P."/>
            <person name="Cantu D."/>
        </authorList>
    </citation>
    <scope>NUCLEOTIDE SEQUENCE [LARGE SCALE GENOMIC DNA]</scope>
    <source>
        <strain evidence="3">UCR-PA7</strain>
    </source>
</reference>
<evidence type="ECO:0000256" key="1">
    <source>
        <dbReference type="SAM" id="MobiDB-lite"/>
    </source>
</evidence>
<sequence length="284" mass="31747">MLPGIAAEMANSHDQPKYGTNIQSLEADTEYILPIATENDPDSDYFPDDVNMVESAPRDSEGHGECSVTQATRSLLSATRQAPSPPHSEEDSQEESDHEYVSRNKIVDGVIRHIVSEPGDFQNMLPPYMIFEIEFANPTKAEDIEFCLTVSNRDRQRRLENPDLPFGVKINAWRCAKDERDAEQRCAVSHIITNLVLRPDPLRPSEVSALANTHASDEAVDLRLSDFHPGLPSDVPVRITKQAILELVDRAAVAQCKEDAQVAAMRNSQKQICGRRIDRQRPAH</sequence>
<keyword evidence="3" id="KW-1185">Reference proteome</keyword>
<protein>
    <submittedName>
        <fullName evidence="2">Uncharacterized protein</fullName>
    </submittedName>
</protein>